<dbReference type="InterPro" id="IPR004638">
    <property type="entry name" value="EmrB-like"/>
</dbReference>
<keyword evidence="7 9" id="KW-0472">Membrane</keyword>
<evidence type="ECO:0000256" key="5">
    <source>
        <dbReference type="ARBA" id="ARBA00022692"/>
    </source>
</evidence>
<dbReference type="CDD" id="cd17502">
    <property type="entry name" value="MFS_Azr1_MDR_like"/>
    <property type="match status" value="1"/>
</dbReference>
<keyword evidence="6 9" id="KW-1133">Transmembrane helix</keyword>
<dbReference type="FunFam" id="1.20.1720.10:FF:000004">
    <property type="entry name" value="EmrB/QacA family drug resistance transporter"/>
    <property type="match status" value="1"/>
</dbReference>
<reference evidence="11 12" key="1">
    <citation type="submission" date="2020-08" db="EMBL/GenBank/DDBJ databases">
        <title>Sequencing the genomes of 1000 actinobacteria strains.</title>
        <authorList>
            <person name="Klenk H.-P."/>
        </authorList>
    </citation>
    <scope>NUCLEOTIDE SEQUENCE [LARGE SCALE GENOMIC DNA]</scope>
    <source>
        <strain evidence="11 12">DSM 44598</strain>
    </source>
</reference>
<feature type="domain" description="Major facilitator superfamily (MFS) profile" evidence="10">
    <location>
        <begin position="22"/>
        <end position="532"/>
    </location>
</feature>
<feature type="transmembrane region" description="Helical" evidence="9">
    <location>
        <begin position="87"/>
        <end position="109"/>
    </location>
</feature>
<proteinExistence type="inferred from homology"/>
<evidence type="ECO:0000256" key="6">
    <source>
        <dbReference type="ARBA" id="ARBA00022989"/>
    </source>
</evidence>
<feature type="transmembrane region" description="Helical" evidence="9">
    <location>
        <begin position="115"/>
        <end position="137"/>
    </location>
</feature>
<comment type="similarity">
    <text evidence="2">Belongs to the major facilitator superfamily. TCR/Tet family.</text>
</comment>
<protein>
    <submittedName>
        <fullName evidence="11">EmrB/QacA subfamily drug resistance transporter</fullName>
    </submittedName>
</protein>
<feature type="transmembrane region" description="Helical" evidence="9">
    <location>
        <begin position="213"/>
        <end position="232"/>
    </location>
</feature>
<evidence type="ECO:0000256" key="1">
    <source>
        <dbReference type="ARBA" id="ARBA00004651"/>
    </source>
</evidence>
<evidence type="ECO:0000256" key="7">
    <source>
        <dbReference type="ARBA" id="ARBA00023136"/>
    </source>
</evidence>
<dbReference type="InterPro" id="IPR036259">
    <property type="entry name" value="MFS_trans_sf"/>
</dbReference>
<evidence type="ECO:0000313" key="11">
    <source>
        <dbReference type="EMBL" id="MBB5494085.1"/>
    </source>
</evidence>
<feature type="transmembrane region" description="Helical" evidence="9">
    <location>
        <begin position="181"/>
        <end position="201"/>
    </location>
</feature>
<dbReference type="EMBL" id="JACHDO010000001">
    <property type="protein sequence ID" value="MBB5494085.1"/>
    <property type="molecule type" value="Genomic_DNA"/>
</dbReference>
<evidence type="ECO:0000256" key="8">
    <source>
        <dbReference type="SAM" id="MobiDB-lite"/>
    </source>
</evidence>
<gene>
    <name evidence="11" type="ORF">HNR07_005222</name>
</gene>
<comment type="caution">
    <text evidence="11">The sequence shown here is derived from an EMBL/GenBank/DDBJ whole genome shotgun (WGS) entry which is preliminary data.</text>
</comment>
<evidence type="ECO:0000256" key="4">
    <source>
        <dbReference type="ARBA" id="ARBA00022475"/>
    </source>
</evidence>
<evidence type="ECO:0000256" key="2">
    <source>
        <dbReference type="ARBA" id="ARBA00007520"/>
    </source>
</evidence>
<dbReference type="RefSeq" id="WP_184367142.1">
    <property type="nucleotide sequence ID" value="NZ_BAAAKM010000079.1"/>
</dbReference>
<sequence>MSTPQTPVSEGERPASKAAGFVLTGLFIGVFLSALDTMIMATALRTIADQLSGMTGQAWVTVSYLVAMTASAPLYGKMSDIFGRKRLYLVAISVFVLGSALCAFAQSIYELSAYRAVQGLGAGGLMTLALAITADLFTPERRVRHQANLGLMFGVASVAGPVGGGLFAGMDTLLWVDGWRWVFLINLPLGLFCFLVVARYFQASAAHRARRRVDVLGAVLLVLAVIPALVAVEQGREWGWWSPTVLSLYALSLLGLVAFLLTERRMADAAILPPRLFRSRSFSMVNAVNFLGGMGVFGALTVLPLYLQVVQGLSPTTAGLLLLPQSVFTTIGSYVCGPVTERTGRSKPLLVAGVAIMSASYLALAFMDAQTHLALVVVVVSFMGVGLGFFFQTVLIALQTSVEPKDIGVASGLYSFTRQLGGAVGAALFVSLLFTAAVTEITKEAGTAEFSRAAEDPEVMADPDNRAAVDTVREGVATEDLDDTSFLQRVHPDIAAPYIDGLDNAMSTVFLTMSAFVLLSAITALLIPERRGGSGKPESPEQPEPKTVDTEK</sequence>
<name>A0A840WQF8_9ACTN</name>
<keyword evidence="5 9" id="KW-0812">Transmembrane</keyword>
<keyword evidence="4" id="KW-1003">Cell membrane</keyword>
<feature type="transmembrane region" description="Helical" evidence="9">
    <location>
        <begin position="21"/>
        <end position="44"/>
    </location>
</feature>
<feature type="transmembrane region" description="Helical" evidence="9">
    <location>
        <begin position="318"/>
        <end position="337"/>
    </location>
</feature>
<organism evidence="11 12">
    <name type="scientific">Nocardiopsis metallicus</name>
    <dbReference type="NCBI Taxonomy" id="179819"/>
    <lineage>
        <taxon>Bacteria</taxon>
        <taxon>Bacillati</taxon>
        <taxon>Actinomycetota</taxon>
        <taxon>Actinomycetes</taxon>
        <taxon>Streptosporangiales</taxon>
        <taxon>Nocardiopsidaceae</taxon>
        <taxon>Nocardiopsis</taxon>
    </lineage>
</organism>
<dbReference type="SUPFAM" id="SSF103473">
    <property type="entry name" value="MFS general substrate transporter"/>
    <property type="match status" value="1"/>
</dbReference>
<feature type="transmembrane region" description="Helical" evidence="9">
    <location>
        <begin position="505"/>
        <end position="527"/>
    </location>
</feature>
<dbReference type="InterPro" id="IPR020846">
    <property type="entry name" value="MFS_dom"/>
</dbReference>
<dbReference type="Gene3D" id="1.20.1720.10">
    <property type="entry name" value="Multidrug resistance protein D"/>
    <property type="match status" value="1"/>
</dbReference>
<keyword evidence="12" id="KW-1185">Reference proteome</keyword>
<evidence type="ECO:0000256" key="3">
    <source>
        <dbReference type="ARBA" id="ARBA00022448"/>
    </source>
</evidence>
<dbReference type="PANTHER" id="PTHR23501:SF197">
    <property type="entry name" value="COMD"/>
    <property type="match status" value="1"/>
</dbReference>
<feature type="transmembrane region" description="Helical" evidence="9">
    <location>
        <begin position="149"/>
        <end position="169"/>
    </location>
</feature>
<dbReference type="PRINTS" id="PR01036">
    <property type="entry name" value="TCRTETB"/>
</dbReference>
<feature type="transmembrane region" description="Helical" evidence="9">
    <location>
        <begin position="238"/>
        <end position="261"/>
    </location>
</feature>
<feature type="transmembrane region" description="Helical" evidence="9">
    <location>
        <begin position="419"/>
        <end position="438"/>
    </location>
</feature>
<accession>A0A840WQF8</accession>
<keyword evidence="3" id="KW-0813">Transport</keyword>
<feature type="transmembrane region" description="Helical" evidence="9">
    <location>
        <begin position="282"/>
        <end position="306"/>
    </location>
</feature>
<dbReference type="NCBIfam" id="TIGR00711">
    <property type="entry name" value="efflux_EmrB"/>
    <property type="match status" value="1"/>
</dbReference>
<evidence type="ECO:0000313" key="12">
    <source>
        <dbReference type="Proteomes" id="UP000579647"/>
    </source>
</evidence>
<dbReference type="PROSITE" id="PS50850">
    <property type="entry name" value="MFS"/>
    <property type="match status" value="1"/>
</dbReference>
<dbReference type="Proteomes" id="UP000579647">
    <property type="component" value="Unassembled WGS sequence"/>
</dbReference>
<dbReference type="PANTHER" id="PTHR23501">
    <property type="entry name" value="MAJOR FACILITATOR SUPERFAMILY"/>
    <property type="match status" value="1"/>
</dbReference>
<dbReference type="GO" id="GO:0005886">
    <property type="term" value="C:plasma membrane"/>
    <property type="evidence" value="ECO:0007669"/>
    <property type="project" value="UniProtKB-SubCell"/>
</dbReference>
<feature type="compositionally biased region" description="Basic and acidic residues" evidence="8">
    <location>
        <begin position="543"/>
        <end position="552"/>
    </location>
</feature>
<dbReference type="InterPro" id="IPR011701">
    <property type="entry name" value="MFS"/>
</dbReference>
<dbReference type="GO" id="GO:0022857">
    <property type="term" value="F:transmembrane transporter activity"/>
    <property type="evidence" value="ECO:0007669"/>
    <property type="project" value="InterPro"/>
</dbReference>
<dbReference type="AlphaFoldDB" id="A0A840WQF8"/>
<comment type="subcellular location">
    <subcellularLocation>
        <location evidence="1">Cell membrane</location>
        <topology evidence="1">Multi-pass membrane protein</topology>
    </subcellularLocation>
</comment>
<evidence type="ECO:0000256" key="9">
    <source>
        <dbReference type="SAM" id="Phobius"/>
    </source>
</evidence>
<evidence type="ECO:0000259" key="10">
    <source>
        <dbReference type="PROSITE" id="PS50850"/>
    </source>
</evidence>
<dbReference type="Gene3D" id="1.20.1250.20">
    <property type="entry name" value="MFS general substrate transporter like domains"/>
    <property type="match status" value="1"/>
</dbReference>
<feature type="transmembrane region" description="Helical" evidence="9">
    <location>
        <begin position="373"/>
        <end position="398"/>
    </location>
</feature>
<dbReference type="Pfam" id="PF07690">
    <property type="entry name" value="MFS_1"/>
    <property type="match status" value="1"/>
</dbReference>
<feature type="region of interest" description="Disordered" evidence="8">
    <location>
        <begin position="529"/>
        <end position="552"/>
    </location>
</feature>
<feature type="transmembrane region" description="Helical" evidence="9">
    <location>
        <begin position="349"/>
        <end position="367"/>
    </location>
</feature>
<feature type="transmembrane region" description="Helical" evidence="9">
    <location>
        <begin position="56"/>
        <end position="75"/>
    </location>
</feature>